<dbReference type="SUPFAM" id="SSF53254">
    <property type="entry name" value="Phosphoglycerate mutase-like"/>
    <property type="match status" value="1"/>
</dbReference>
<organism evidence="2 3">
    <name type="scientific">Marinibaculum pumilum</name>
    <dbReference type="NCBI Taxonomy" id="1766165"/>
    <lineage>
        <taxon>Bacteria</taxon>
        <taxon>Pseudomonadati</taxon>
        <taxon>Pseudomonadota</taxon>
        <taxon>Alphaproteobacteria</taxon>
        <taxon>Rhodospirillales</taxon>
        <taxon>Rhodospirillaceae</taxon>
        <taxon>Marinibaculum</taxon>
    </lineage>
</organism>
<dbReference type="RefSeq" id="WP_379898300.1">
    <property type="nucleotide sequence ID" value="NZ_JBHRTR010000011.1"/>
</dbReference>
<sequence>MRCLPIRALLPALLLVLSLILPGLPHAVAAAEDPAEDLWVALAQGRAAVVMRHALAPGTGDPAAFDPADCATQRNLDAAGRAQARAIGDAFRAAGIDQARVHSSVWCRCRETAELLDLGPVEVLPALNSFFRDRGRADEQTAALREFLAAREGDGPVVLVTHQVNITALTGVYPSSGELIFVTRDSAAGTVGRALPAAP</sequence>
<feature type="signal peptide" evidence="1">
    <location>
        <begin position="1"/>
        <end position="27"/>
    </location>
</feature>
<keyword evidence="3" id="KW-1185">Reference proteome</keyword>
<dbReference type="CDD" id="cd07067">
    <property type="entry name" value="HP_PGM_like"/>
    <property type="match status" value="1"/>
</dbReference>
<name>A0ABV7KVH1_9PROT</name>
<evidence type="ECO:0000256" key="1">
    <source>
        <dbReference type="SAM" id="SignalP"/>
    </source>
</evidence>
<dbReference type="Pfam" id="PF00300">
    <property type="entry name" value="His_Phos_1"/>
    <property type="match status" value="1"/>
</dbReference>
<dbReference type="InterPro" id="IPR013078">
    <property type="entry name" value="His_Pase_superF_clade-1"/>
</dbReference>
<dbReference type="SMART" id="SM00855">
    <property type="entry name" value="PGAM"/>
    <property type="match status" value="1"/>
</dbReference>
<reference evidence="3" key="1">
    <citation type="journal article" date="2019" name="Int. J. Syst. Evol. Microbiol.">
        <title>The Global Catalogue of Microorganisms (GCM) 10K type strain sequencing project: providing services to taxonomists for standard genome sequencing and annotation.</title>
        <authorList>
            <consortium name="The Broad Institute Genomics Platform"/>
            <consortium name="The Broad Institute Genome Sequencing Center for Infectious Disease"/>
            <person name="Wu L."/>
            <person name="Ma J."/>
        </authorList>
    </citation>
    <scope>NUCLEOTIDE SEQUENCE [LARGE SCALE GENOMIC DNA]</scope>
    <source>
        <strain evidence="3">KCTC 42964</strain>
    </source>
</reference>
<dbReference type="InterPro" id="IPR029033">
    <property type="entry name" value="His_PPase_superfam"/>
</dbReference>
<proteinExistence type="predicted"/>
<evidence type="ECO:0000313" key="2">
    <source>
        <dbReference type="EMBL" id="MFC3226363.1"/>
    </source>
</evidence>
<feature type="chain" id="PRO_5047341932" evidence="1">
    <location>
        <begin position="28"/>
        <end position="199"/>
    </location>
</feature>
<accession>A0ABV7KVH1</accession>
<dbReference type="EMBL" id="JBHRTR010000011">
    <property type="protein sequence ID" value="MFC3226363.1"/>
    <property type="molecule type" value="Genomic_DNA"/>
</dbReference>
<dbReference type="Proteomes" id="UP001595528">
    <property type="component" value="Unassembled WGS sequence"/>
</dbReference>
<keyword evidence="1" id="KW-0732">Signal</keyword>
<evidence type="ECO:0000313" key="3">
    <source>
        <dbReference type="Proteomes" id="UP001595528"/>
    </source>
</evidence>
<gene>
    <name evidence="2" type="ORF">ACFOGJ_03935</name>
</gene>
<comment type="caution">
    <text evidence="2">The sequence shown here is derived from an EMBL/GenBank/DDBJ whole genome shotgun (WGS) entry which is preliminary data.</text>
</comment>
<protein>
    <submittedName>
        <fullName evidence="2">Histidine phosphatase family protein</fullName>
    </submittedName>
</protein>
<dbReference type="Gene3D" id="3.40.50.1240">
    <property type="entry name" value="Phosphoglycerate mutase-like"/>
    <property type="match status" value="1"/>
</dbReference>